<evidence type="ECO:0000313" key="7">
    <source>
        <dbReference type="Proteomes" id="UP000032046"/>
    </source>
</evidence>
<sequence length="396" mass="45740">MYYQSKDKNFCLYQGNSIQVLGQLKEQVDMIFADPPYFLSNGGKKIQGRRMVSVDKGDWDKADSLEYIDNFNQEWIDACNPLLKDNGTIWVCGTFHNIYSVEKCLKNAGFQIINIITWQKSDPTPTWGELHFNFSSEYIIWARKNPKSKHYFNYELMKELNGGVLMPDVWKLPTVGMWEKTCGKHPTQKPLRLLYRIVLASTRVGEVILDPFAGSCTTGIAANLLGRKFVGIDKSEDYLNLGIKRKIDIEDYSRLIEMQKRIAENPEEVTVMVNHARQETKAKMIETGICYLRAGESNGSLCVTPGFERMEYVLLHTGGNDCQLFKLKQKGCFQIWTKESLENYGFTPSHATYYIVLKFDNTMRPKFKIPNNIKERINTYRAKIRPLSDFLDFNNL</sequence>
<evidence type="ECO:0000313" key="6">
    <source>
        <dbReference type="EMBL" id="KIP64328.1"/>
    </source>
</evidence>
<evidence type="ECO:0000256" key="2">
    <source>
        <dbReference type="ARBA" id="ARBA00022603"/>
    </source>
</evidence>
<dbReference type="AlphaFoldDB" id="A0A0D0J200"/>
<dbReference type="GO" id="GO:0032259">
    <property type="term" value="P:methylation"/>
    <property type="evidence" value="ECO:0007669"/>
    <property type="project" value="UniProtKB-KW"/>
</dbReference>
<evidence type="ECO:0000256" key="1">
    <source>
        <dbReference type="ARBA" id="ARBA00006594"/>
    </source>
</evidence>
<dbReference type="Gene3D" id="3.40.50.150">
    <property type="entry name" value="Vaccinia Virus protein VP39"/>
    <property type="match status" value="1"/>
</dbReference>
<gene>
    <name evidence="6" type="ORF">ST44_02470</name>
</gene>
<dbReference type="STRING" id="1602171.ST44_02470"/>
<dbReference type="EMBL" id="JXQK01000023">
    <property type="protein sequence ID" value="KIP64328.1"/>
    <property type="molecule type" value="Genomic_DNA"/>
</dbReference>
<organism evidence="6 7">
    <name type="scientific">Prevotella pectinovora</name>
    <dbReference type="NCBI Taxonomy" id="1602169"/>
    <lineage>
        <taxon>Bacteria</taxon>
        <taxon>Pseudomonadati</taxon>
        <taxon>Bacteroidota</taxon>
        <taxon>Bacteroidia</taxon>
        <taxon>Bacteroidales</taxon>
        <taxon>Prevotellaceae</taxon>
        <taxon>Prevotella</taxon>
    </lineage>
</organism>
<dbReference type="InterPro" id="IPR001091">
    <property type="entry name" value="RM_Methyltransferase"/>
</dbReference>
<accession>A0A0D0J200</accession>
<dbReference type="PROSITE" id="PS00092">
    <property type="entry name" value="N6_MTASE"/>
    <property type="match status" value="1"/>
</dbReference>
<keyword evidence="7" id="KW-1185">Reference proteome</keyword>
<protein>
    <recommendedName>
        <fullName evidence="4">Methyltransferase</fullName>
        <ecNumber evidence="4">2.1.1.-</ecNumber>
    </recommendedName>
</protein>
<dbReference type="InterPro" id="IPR002941">
    <property type="entry name" value="DNA_methylase_N4/N6"/>
</dbReference>
<dbReference type="PANTHER" id="PTHR13370">
    <property type="entry name" value="RNA METHYLASE-RELATED"/>
    <property type="match status" value="1"/>
</dbReference>
<keyword evidence="3" id="KW-0808">Transferase</keyword>
<name>A0A0D0J200_9BACT</name>
<dbReference type="GO" id="GO:0005737">
    <property type="term" value="C:cytoplasm"/>
    <property type="evidence" value="ECO:0007669"/>
    <property type="project" value="TreeGrafter"/>
</dbReference>
<evidence type="ECO:0000256" key="4">
    <source>
        <dbReference type="RuleBase" id="RU362026"/>
    </source>
</evidence>
<dbReference type="GO" id="GO:0003677">
    <property type="term" value="F:DNA binding"/>
    <property type="evidence" value="ECO:0007669"/>
    <property type="project" value="InterPro"/>
</dbReference>
<evidence type="ECO:0000256" key="3">
    <source>
        <dbReference type="ARBA" id="ARBA00022679"/>
    </source>
</evidence>
<feature type="domain" description="DNA methylase N-4/N-6" evidence="5">
    <location>
        <begin position="28"/>
        <end position="241"/>
    </location>
</feature>
<dbReference type="InterPro" id="IPR002052">
    <property type="entry name" value="DNA_methylase_N6_adenine_CS"/>
</dbReference>
<dbReference type="EC" id="2.1.1.-" evidence="4"/>
<proteinExistence type="inferred from homology"/>
<keyword evidence="2" id="KW-0489">Methyltransferase</keyword>
<dbReference type="RefSeq" id="WP_042517792.1">
    <property type="nucleotide sequence ID" value="NZ_JXQK01000023.1"/>
</dbReference>
<dbReference type="SUPFAM" id="SSF53335">
    <property type="entry name" value="S-adenosyl-L-methionine-dependent methyltransferases"/>
    <property type="match status" value="1"/>
</dbReference>
<comment type="similarity">
    <text evidence="1 4">Belongs to the N(4)/N(6)-methyltransferase family.</text>
</comment>
<dbReference type="GO" id="GO:0008170">
    <property type="term" value="F:N-methyltransferase activity"/>
    <property type="evidence" value="ECO:0007669"/>
    <property type="project" value="InterPro"/>
</dbReference>
<dbReference type="Proteomes" id="UP000032046">
    <property type="component" value="Unassembled WGS sequence"/>
</dbReference>
<dbReference type="InterPro" id="IPR029063">
    <property type="entry name" value="SAM-dependent_MTases_sf"/>
</dbReference>
<dbReference type="PANTHER" id="PTHR13370:SF3">
    <property type="entry name" value="TRNA (GUANINE(10)-N2)-METHYLTRANSFERASE HOMOLOG"/>
    <property type="match status" value="1"/>
</dbReference>
<evidence type="ECO:0000259" key="5">
    <source>
        <dbReference type="Pfam" id="PF01555"/>
    </source>
</evidence>
<dbReference type="Pfam" id="PF01555">
    <property type="entry name" value="N6_N4_Mtase"/>
    <property type="match status" value="1"/>
</dbReference>
<dbReference type="GO" id="GO:0009007">
    <property type="term" value="F:site-specific DNA-methyltransferase (adenine-specific) activity"/>
    <property type="evidence" value="ECO:0007669"/>
    <property type="project" value="TreeGrafter"/>
</dbReference>
<comment type="caution">
    <text evidence="6">The sequence shown here is derived from an EMBL/GenBank/DDBJ whole genome shotgun (WGS) entry which is preliminary data.</text>
</comment>
<dbReference type="PRINTS" id="PR00508">
    <property type="entry name" value="S21N4MTFRASE"/>
</dbReference>
<reference evidence="6 7" key="1">
    <citation type="submission" date="2015-01" db="EMBL/GenBank/DDBJ databases">
        <title>Comparative genomics of non-oral Prevotella species.</title>
        <authorList>
            <person name="Accetto T."/>
            <person name="Nograsek B."/>
            <person name="Avgustin G."/>
        </authorList>
    </citation>
    <scope>NUCLEOTIDE SEQUENCE [LARGE SCALE GENOMIC DNA]</scope>
    <source>
        <strain evidence="6 7">P5-119</strain>
    </source>
</reference>